<feature type="non-terminal residue" evidence="2">
    <location>
        <position position="189"/>
    </location>
</feature>
<gene>
    <name evidence="2" type="ORF">AJ80_03970</name>
</gene>
<feature type="region of interest" description="Disordered" evidence="1">
    <location>
        <begin position="47"/>
        <end position="93"/>
    </location>
</feature>
<evidence type="ECO:0000313" key="2">
    <source>
        <dbReference type="EMBL" id="PGH19330.1"/>
    </source>
</evidence>
<dbReference type="AlphaFoldDB" id="A0A2B7YDQ7"/>
<comment type="caution">
    <text evidence="2">The sequence shown here is derived from an EMBL/GenBank/DDBJ whole genome shotgun (WGS) entry which is preliminary data.</text>
</comment>
<feature type="compositionally biased region" description="Acidic residues" evidence="1">
    <location>
        <begin position="169"/>
        <end position="181"/>
    </location>
</feature>
<organism evidence="2 3">
    <name type="scientific">Polytolypa hystricis (strain UAMH7299)</name>
    <dbReference type="NCBI Taxonomy" id="1447883"/>
    <lineage>
        <taxon>Eukaryota</taxon>
        <taxon>Fungi</taxon>
        <taxon>Dikarya</taxon>
        <taxon>Ascomycota</taxon>
        <taxon>Pezizomycotina</taxon>
        <taxon>Eurotiomycetes</taxon>
        <taxon>Eurotiomycetidae</taxon>
        <taxon>Onygenales</taxon>
        <taxon>Onygenales incertae sedis</taxon>
        <taxon>Polytolypa</taxon>
    </lineage>
</organism>
<keyword evidence="3" id="KW-1185">Reference proteome</keyword>
<dbReference type="Proteomes" id="UP000224634">
    <property type="component" value="Unassembled WGS sequence"/>
</dbReference>
<feature type="compositionally biased region" description="Polar residues" evidence="1">
    <location>
        <begin position="1"/>
        <end position="16"/>
    </location>
</feature>
<reference evidence="2 3" key="1">
    <citation type="submission" date="2017-10" db="EMBL/GenBank/DDBJ databases">
        <title>Comparative genomics in systemic dimorphic fungi from Ajellomycetaceae.</title>
        <authorList>
            <person name="Munoz J.F."/>
            <person name="Mcewen J.G."/>
            <person name="Clay O.K."/>
            <person name="Cuomo C.A."/>
        </authorList>
    </citation>
    <scope>NUCLEOTIDE SEQUENCE [LARGE SCALE GENOMIC DNA]</scope>
    <source>
        <strain evidence="2 3">UAMH7299</strain>
    </source>
</reference>
<proteinExistence type="predicted"/>
<evidence type="ECO:0000256" key="1">
    <source>
        <dbReference type="SAM" id="MobiDB-lite"/>
    </source>
</evidence>
<feature type="region of interest" description="Disordered" evidence="1">
    <location>
        <begin position="1"/>
        <end position="34"/>
    </location>
</feature>
<name>A0A2B7YDQ7_POLH7</name>
<dbReference type="STRING" id="1447883.A0A2B7YDQ7"/>
<protein>
    <submittedName>
        <fullName evidence="2">Uncharacterized protein</fullName>
    </submittedName>
</protein>
<feature type="region of interest" description="Disordered" evidence="1">
    <location>
        <begin position="156"/>
        <end position="189"/>
    </location>
</feature>
<dbReference type="EMBL" id="PDNA01000048">
    <property type="protein sequence ID" value="PGH19330.1"/>
    <property type="molecule type" value="Genomic_DNA"/>
</dbReference>
<dbReference type="OrthoDB" id="5279705at2759"/>
<accession>A0A2B7YDQ7</accession>
<sequence length="189" mass="20404">MFATLSQPRPTPQLSNLHFLAPPPRPSPLSVHNGNIPTTVQFAVPMSFPNEKSGSAKPMTTSSPASASTLSFPSTSTSISSSSTPATSTSSSSYAHRYTTQIANPASRIAAQAITRTSARRDAFMNRVKHARDEGLYTARGEQMQRMDYLASRRRNEEAMAREAPDFSDVVESEDDGEMEMEMGGLGGL</sequence>
<evidence type="ECO:0000313" key="3">
    <source>
        <dbReference type="Proteomes" id="UP000224634"/>
    </source>
</evidence>
<feature type="compositionally biased region" description="Low complexity" evidence="1">
    <location>
        <begin position="55"/>
        <end position="93"/>
    </location>
</feature>
<feature type="compositionally biased region" description="Basic and acidic residues" evidence="1">
    <location>
        <begin position="156"/>
        <end position="165"/>
    </location>
</feature>